<reference evidence="1" key="1">
    <citation type="submission" date="2019-03" db="EMBL/GenBank/DDBJ databases">
        <authorList>
            <person name="Danneels B."/>
        </authorList>
    </citation>
    <scope>NUCLEOTIDE SEQUENCE</scope>
</reference>
<accession>A0A484NSB3</accession>
<dbReference type="AlphaFoldDB" id="A0A484NSB3"/>
<sequence length="38" mass="4149">MRLLKDRGADGSVRDKAGKLPVDYAEYAEAEVRRALGA</sequence>
<protein>
    <recommendedName>
        <fullName evidence="2">FOG: Ankyrin repeat</fullName>
    </recommendedName>
</protein>
<name>A0A484NSB3_9ZZZZ</name>
<proteinExistence type="predicted"/>
<dbReference type="EMBL" id="CAADHY010000006">
    <property type="protein sequence ID" value="VFR16473.1"/>
    <property type="molecule type" value="Genomic_DNA"/>
</dbReference>
<evidence type="ECO:0008006" key="2">
    <source>
        <dbReference type="Google" id="ProtNLM"/>
    </source>
</evidence>
<evidence type="ECO:0000313" key="1">
    <source>
        <dbReference type="EMBL" id="VFR16473.1"/>
    </source>
</evidence>
<gene>
    <name evidence="1" type="ORF">AMP9_2188</name>
</gene>
<organism evidence="1">
    <name type="scientific">plant metagenome</name>
    <dbReference type="NCBI Taxonomy" id="1297885"/>
    <lineage>
        <taxon>unclassified sequences</taxon>
        <taxon>metagenomes</taxon>
        <taxon>organismal metagenomes</taxon>
    </lineage>
</organism>